<name>A0ABD3LUE7_EUCGL</name>
<keyword evidence="2" id="KW-0472">Membrane</keyword>
<protein>
    <submittedName>
        <fullName evidence="3">Uncharacterized protein</fullName>
    </submittedName>
</protein>
<accession>A0ABD3LUE7</accession>
<keyword evidence="4" id="KW-1185">Reference proteome</keyword>
<dbReference type="AlphaFoldDB" id="A0ABD3LUE7"/>
<comment type="caution">
    <text evidence="3">The sequence shown here is derived from an EMBL/GenBank/DDBJ whole genome shotgun (WGS) entry which is preliminary data.</text>
</comment>
<evidence type="ECO:0000256" key="2">
    <source>
        <dbReference type="SAM" id="Phobius"/>
    </source>
</evidence>
<keyword evidence="2" id="KW-1133">Transmembrane helix</keyword>
<keyword evidence="2" id="KW-0812">Transmembrane</keyword>
<organism evidence="3 4">
    <name type="scientific">Eucalyptus globulus</name>
    <name type="common">Tasmanian blue gum</name>
    <dbReference type="NCBI Taxonomy" id="34317"/>
    <lineage>
        <taxon>Eukaryota</taxon>
        <taxon>Viridiplantae</taxon>
        <taxon>Streptophyta</taxon>
        <taxon>Embryophyta</taxon>
        <taxon>Tracheophyta</taxon>
        <taxon>Spermatophyta</taxon>
        <taxon>Magnoliopsida</taxon>
        <taxon>eudicotyledons</taxon>
        <taxon>Gunneridae</taxon>
        <taxon>Pentapetalae</taxon>
        <taxon>rosids</taxon>
        <taxon>malvids</taxon>
        <taxon>Myrtales</taxon>
        <taxon>Myrtaceae</taxon>
        <taxon>Myrtoideae</taxon>
        <taxon>Eucalypteae</taxon>
        <taxon>Eucalyptus</taxon>
    </lineage>
</organism>
<sequence length="112" mass="12425">MAGCGSFAVNFTAPDRSPRKEELPLSEDRDFAAKGKAMMLVVVLLFASLFIFLVVLTYMKHRHIRGNAHGDDKPAGYPELQPPLQFPKANQLKGYSARSGENLHNMNAHQTV</sequence>
<evidence type="ECO:0000313" key="4">
    <source>
        <dbReference type="Proteomes" id="UP001634007"/>
    </source>
</evidence>
<gene>
    <name evidence="3" type="ORF">ACJRO7_000883</name>
</gene>
<feature type="region of interest" description="Disordered" evidence="1">
    <location>
        <begin position="1"/>
        <end position="23"/>
    </location>
</feature>
<reference evidence="3 4" key="1">
    <citation type="submission" date="2024-11" db="EMBL/GenBank/DDBJ databases">
        <title>Chromosome-level genome assembly of Eucalyptus globulus Labill. provides insights into its genome evolution.</title>
        <authorList>
            <person name="Li X."/>
        </authorList>
    </citation>
    <scope>NUCLEOTIDE SEQUENCE [LARGE SCALE GENOMIC DNA]</scope>
    <source>
        <strain evidence="3">CL2024</strain>
        <tissue evidence="3">Fresh tender leaves</tissue>
    </source>
</reference>
<feature type="transmembrane region" description="Helical" evidence="2">
    <location>
        <begin position="37"/>
        <end position="59"/>
    </location>
</feature>
<evidence type="ECO:0000256" key="1">
    <source>
        <dbReference type="SAM" id="MobiDB-lite"/>
    </source>
</evidence>
<evidence type="ECO:0000313" key="3">
    <source>
        <dbReference type="EMBL" id="KAL3753547.1"/>
    </source>
</evidence>
<dbReference type="EMBL" id="JBJKBG010000001">
    <property type="protein sequence ID" value="KAL3753547.1"/>
    <property type="molecule type" value="Genomic_DNA"/>
</dbReference>
<proteinExistence type="predicted"/>
<feature type="region of interest" description="Disordered" evidence="1">
    <location>
        <begin position="67"/>
        <end position="86"/>
    </location>
</feature>
<dbReference type="Proteomes" id="UP001634007">
    <property type="component" value="Unassembled WGS sequence"/>
</dbReference>